<reference evidence="7 8" key="1">
    <citation type="submission" date="2018-01" db="EMBL/GenBank/DDBJ databases">
        <title>Complete genome sequence of Salinigranum rubrum GX10T, an extremely halophilic archaeon isolated from a marine solar saltern.</title>
        <authorList>
            <person name="Han S."/>
        </authorList>
    </citation>
    <scope>NUCLEOTIDE SEQUENCE [LARGE SCALE GENOMIC DNA]</scope>
    <source>
        <strain evidence="7 8">GX10</strain>
    </source>
</reference>
<feature type="binding site" evidence="6">
    <location>
        <position position="42"/>
    </location>
    <ligand>
        <name>GTP</name>
        <dbReference type="ChEBI" id="CHEBI:37565"/>
    </ligand>
</feature>
<dbReference type="EC" id="2.7.1.237" evidence="6"/>
<keyword evidence="3 6" id="KW-0418">Kinase</keyword>
<evidence type="ECO:0000256" key="3">
    <source>
        <dbReference type="ARBA" id="ARBA00022777"/>
    </source>
</evidence>
<evidence type="ECO:0000313" key="8">
    <source>
        <dbReference type="Proteomes" id="UP000236584"/>
    </source>
</evidence>
<comment type="caution">
    <text evidence="6">Lacks conserved residue(s) required for the propagation of feature annotation.</text>
</comment>
<organism evidence="7 8">
    <name type="scientific">Salinigranum rubrum</name>
    <dbReference type="NCBI Taxonomy" id="755307"/>
    <lineage>
        <taxon>Archaea</taxon>
        <taxon>Methanobacteriati</taxon>
        <taxon>Methanobacteriota</taxon>
        <taxon>Stenosarchaea group</taxon>
        <taxon>Halobacteria</taxon>
        <taxon>Halobacteriales</taxon>
        <taxon>Haloferacaceae</taxon>
        <taxon>Salinigranum</taxon>
    </lineage>
</organism>
<dbReference type="Pfam" id="PF04019">
    <property type="entry name" value="DUF359"/>
    <property type="match status" value="1"/>
</dbReference>
<keyword evidence="2 6" id="KW-0547">Nucleotide-binding</keyword>
<comment type="similarity">
    <text evidence="6">Belongs to the GTP-dependent DPCK family.</text>
</comment>
<dbReference type="PIRSF" id="PIRSF006533">
    <property type="entry name" value="UCP006533"/>
    <property type="match status" value="1"/>
</dbReference>
<feature type="binding site" evidence="6">
    <location>
        <position position="141"/>
    </location>
    <ligand>
        <name>GTP</name>
        <dbReference type="ChEBI" id="CHEBI:37565"/>
    </ligand>
</feature>
<evidence type="ECO:0000313" key="7">
    <source>
        <dbReference type="EMBL" id="AUV83212.1"/>
    </source>
</evidence>
<keyword evidence="4 6" id="KW-0173">Coenzyme A biosynthesis</keyword>
<dbReference type="UniPathway" id="UPA00241"/>
<keyword evidence="5 6" id="KW-0342">GTP-binding</keyword>
<dbReference type="GeneID" id="35593921"/>
<dbReference type="OrthoDB" id="15447at2157"/>
<dbReference type="EMBL" id="CP026309">
    <property type="protein sequence ID" value="AUV83212.1"/>
    <property type="molecule type" value="Genomic_DNA"/>
</dbReference>
<feature type="binding site" evidence="6">
    <location>
        <position position="41"/>
    </location>
    <ligand>
        <name>GTP</name>
        <dbReference type="ChEBI" id="CHEBI:37565"/>
    </ligand>
</feature>
<comment type="function">
    <text evidence="6">Catalyzes the GTP-dependent phosphorylation of the 3'-hydroxyl group of dephosphocoenzyme A to form coenzyme A (CoA).</text>
</comment>
<evidence type="ECO:0000256" key="6">
    <source>
        <dbReference type="HAMAP-Rule" id="MF_00590"/>
    </source>
</evidence>
<feature type="binding site" evidence="6">
    <location>
        <position position="60"/>
    </location>
    <ligand>
        <name>GTP</name>
        <dbReference type="ChEBI" id="CHEBI:37565"/>
    </ligand>
</feature>
<dbReference type="PANTHER" id="PTHR40732:SF1">
    <property type="entry name" value="GTP-DEPENDENT DEPHOSPHO-COA KINASE"/>
    <property type="match status" value="1"/>
</dbReference>
<keyword evidence="1 6" id="KW-0808">Transferase</keyword>
<dbReference type="KEGG" id="srub:C2R22_17475"/>
<gene>
    <name evidence="7" type="ORF">C2R22_17475</name>
</gene>
<dbReference type="InterPro" id="IPR007164">
    <property type="entry name" value="GTP-dep_dephospho-CoA_kin"/>
</dbReference>
<dbReference type="Proteomes" id="UP000236584">
    <property type="component" value="Chromosome"/>
</dbReference>
<name>A0A2I8VMQ4_9EURY</name>
<dbReference type="GO" id="GO:0016301">
    <property type="term" value="F:kinase activity"/>
    <property type="evidence" value="ECO:0007669"/>
    <property type="project" value="UniProtKB-UniRule"/>
</dbReference>
<evidence type="ECO:0000256" key="2">
    <source>
        <dbReference type="ARBA" id="ARBA00022741"/>
    </source>
</evidence>
<comment type="pathway">
    <text evidence="6">Cofactor biosynthesis; coenzyme A biosynthesis.</text>
</comment>
<dbReference type="RefSeq" id="WP_103426901.1">
    <property type="nucleotide sequence ID" value="NZ_CP026309.1"/>
</dbReference>
<accession>A0A2I8VMQ4</accession>
<feature type="binding site" evidence="6">
    <location>
        <position position="118"/>
    </location>
    <ligand>
        <name>GTP</name>
        <dbReference type="ChEBI" id="CHEBI:37565"/>
    </ligand>
</feature>
<keyword evidence="8" id="KW-1185">Reference proteome</keyword>
<evidence type="ECO:0000256" key="1">
    <source>
        <dbReference type="ARBA" id="ARBA00022679"/>
    </source>
</evidence>
<proteinExistence type="inferred from homology"/>
<dbReference type="GO" id="GO:0015937">
    <property type="term" value="P:coenzyme A biosynthetic process"/>
    <property type="evidence" value="ECO:0007669"/>
    <property type="project" value="UniProtKB-UniRule"/>
</dbReference>
<dbReference type="AlphaFoldDB" id="A0A2I8VMQ4"/>
<protein>
    <recommendedName>
        <fullName evidence="6">GTP-dependent dephospho-CoA kinase</fullName>
        <ecNumber evidence="6">2.7.1.237</ecNumber>
    </recommendedName>
    <alternativeName>
        <fullName evidence="6">Dephospho-coenzyme A kinase</fullName>
        <shortName evidence="6">DPCK</shortName>
    </alternativeName>
</protein>
<dbReference type="PANTHER" id="PTHR40732">
    <property type="entry name" value="UPF0218 PROTEIN TK1697"/>
    <property type="match status" value="1"/>
</dbReference>
<evidence type="ECO:0000256" key="5">
    <source>
        <dbReference type="ARBA" id="ARBA00023134"/>
    </source>
</evidence>
<evidence type="ECO:0000256" key="4">
    <source>
        <dbReference type="ARBA" id="ARBA00022993"/>
    </source>
</evidence>
<feature type="binding site" evidence="6">
    <location>
        <position position="43"/>
    </location>
    <ligand>
        <name>GTP</name>
        <dbReference type="ChEBI" id="CHEBI:37565"/>
    </ligand>
</feature>
<comment type="catalytic activity">
    <reaction evidence="6">
        <text>3'-dephospho-CoA + GTP = GDP + CoA + H(+)</text>
        <dbReference type="Rhea" id="RHEA:61156"/>
        <dbReference type="ChEBI" id="CHEBI:15378"/>
        <dbReference type="ChEBI" id="CHEBI:37565"/>
        <dbReference type="ChEBI" id="CHEBI:57287"/>
        <dbReference type="ChEBI" id="CHEBI:57328"/>
        <dbReference type="ChEBI" id="CHEBI:58189"/>
        <dbReference type="EC" id="2.7.1.237"/>
    </reaction>
</comment>
<dbReference type="HAMAP" id="MF_00590">
    <property type="entry name" value="Dephospho_CoA_kinase_GTP_dep"/>
    <property type="match status" value="1"/>
</dbReference>
<sequence>MLRLPDALRSEFKEPFGPVYTETAELLDDAAADEPLVVVGDVVTAHLLRAGRVPELSVIDGRTKRERVSEETAAALEDLPPGTSVKNPAAELTESTLRALVEALDAADPQVLDVDGEEDLVTLPAVVAAPDGASVVYGQPDAGMVLIRVTPETRETMRELLGRFEGDVDAAFSILEGRANRADDQD</sequence>
<dbReference type="GO" id="GO:0005525">
    <property type="term" value="F:GTP binding"/>
    <property type="evidence" value="ECO:0007669"/>
    <property type="project" value="UniProtKB-UniRule"/>
</dbReference>